<comment type="caution">
    <text evidence="2">The sequence shown here is derived from an EMBL/GenBank/DDBJ whole genome shotgun (WGS) entry which is preliminary data.</text>
</comment>
<proteinExistence type="predicted"/>
<feature type="region of interest" description="Disordered" evidence="1">
    <location>
        <begin position="61"/>
        <end position="113"/>
    </location>
</feature>
<reference evidence="2" key="1">
    <citation type="submission" date="2023-08" db="EMBL/GenBank/DDBJ databases">
        <authorList>
            <person name="Chen Y."/>
            <person name="Shah S."/>
            <person name="Dougan E. K."/>
            <person name="Thang M."/>
            <person name="Chan C."/>
        </authorList>
    </citation>
    <scope>NUCLEOTIDE SEQUENCE</scope>
</reference>
<keyword evidence="3" id="KW-1185">Reference proteome</keyword>
<feature type="compositionally biased region" description="Low complexity" evidence="1">
    <location>
        <begin position="87"/>
        <end position="113"/>
    </location>
</feature>
<sequence>MTCRLQREFGFSNFVGGRPDRVGEGGQGPWRQPAAFYSGLRGGQMLGEATVKISQKWGLTEKLPFGNPEGPSSRMSPTWTRPSAILWPSSASTSSSPTSSCCCPSPWTGSSGP</sequence>
<evidence type="ECO:0000313" key="3">
    <source>
        <dbReference type="Proteomes" id="UP001178507"/>
    </source>
</evidence>
<dbReference type="Proteomes" id="UP001178507">
    <property type="component" value="Unassembled WGS sequence"/>
</dbReference>
<dbReference type="AlphaFoldDB" id="A0AA36IVQ3"/>
<dbReference type="EMBL" id="CAUJNA010002813">
    <property type="protein sequence ID" value="CAJ1394377.1"/>
    <property type="molecule type" value="Genomic_DNA"/>
</dbReference>
<gene>
    <name evidence="2" type="ORF">EVOR1521_LOCUS19040</name>
</gene>
<protein>
    <submittedName>
        <fullName evidence="2">Uncharacterized protein</fullName>
    </submittedName>
</protein>
<name>A0AA36IVQ3_9DINO</name>
<accession>A0AA36IVQ3</accession>
<evidence type="ECO:0000256" key="1">
    <source>
        <dbReference type="SAM" id="MobiDB-lite"/>
    </source>
</evidence>
<evidence type="ECO:0000313" key="2">
    <source>
        <dbReference type="EMBL" id="CAJ1394377.1"/>
    </source>
</evidence>
<organism evidence="2 3">
    <name type="scientific">Effrenium voratum</name>
    <dbReference type="NCBI Taxonomy" id="2562239"/>
    <lineage>
        <taxon>Eukaryota</taxon>
        <taxon>Sar</taxon>
        <taxon>Alveolata</taxon>
        <taxon>Dinophyceae</taxon>
        <taxon>Suessiales</taxon>
        <taxon>Symbiodiniaceae</taxon>
        <taxon>Effrenium</taxon>
    </lineage>
</organism>